<keyword evidence="2" id="KW-1185">Reference proteome</keyword>
<proteinExistence type="predicted"/>
<evidence type="ECO:0000313" key="1">
    <source>
        <dbReference type="EMBL" id="GAK56029.1"/>
    </source>
</evidence>
<reference evidence="1" key="1">
    <citation type="journal article" date="2015" name="PeerJ">
        <title>First genomic representation of candidate bacterial phylum KSB3 points to enhanced environmental sensing as a trigger of wastewater bulking.</title>
        <authorList>
            <person name="Sekiguchi Y."/>
            <person name="Ohashi A."/>
            <person name="Parks D.H."/>
            <person name="Yamauchi T."/>
            <person name="Tyson G.W."/>
            <person name="Hugenholtz P."/>
        </authorList>
    </citation>
    <scope>NUCLEOTIDE SEQUENCE [LARGE SCALE GENOMIC DNA]</scope>
</reference>
<accession>A0A081BUM4</accession>
<gene>
    <name evidence="1" type="ORF">U27_02991</name>
</gene>
<dbReference type="AlphaFoldDB" id="A0A081BUM4"/>
<name>A0A081BUM4_VECG1</name>
<evidence type="ECO:0000313" key="2">
    <source>
        <dbReference type="Proteomes" id="UP000030661"/>
    </source>
</evidence>
<protein>
    <submittedName>
        <fullName evidence="1">Uncharacterized protein</fullName>
    </submittedName>
</protein>
<dbReference type="Proteomes" id="UP000030661">
    <property type="component" value="Unassembled WGS sequence"/>
</dbReference>
<sequence>MRFGKRTTAHENSIFRGGSYDFRTLIIRN</sequence>
<dbReference type="EMBL" id="DF820464">
    <property type="protein sequence ID" value="GAK56029.1"/>
    <property type="molecule type" value="Genomic_DNA"/>
</dbReference>
<dbReference type="HOGENOM" id="CLU_3408744_0_0_0"/>
<organism evidence="1">
    <name type="scientific">Vecturithrix granuli</name>
    <dbReference type="NCBI Taxonomy" id="1499967"/>
    <lineage>
        <taxon>Bacteria</taxon>
        <taxon>Candidatus Moduliflexota</taxon>
        <taxon>Candidatus Vecturitrichia</taxon>
        <taxon>Candidatus Vecturitrichales</taxon>
        <taxon>Candidatus Vecturitrichaceae</taxon>
        <taxon>Candidatus Vecturithrix</taxon>
    </lineage>
</organism>
<dbReference type="STRING" id="1499967.U27_02991"/>